<dbReference type="PROSITE" id="PS00028">
    <property type="entry name" value="ZINC_FINGER_C2H2_1"/>
    <property type="match status" value="1"/>
</dbReference>
<dbReference type="Gene3D" id="3.30.160.60">
    <property type="entry name" value="Classic Zinc Finger"/>
    <property type="match status" value="1"/>
</dbReference>
<dbReference type="PANTHER" id="PTHR24409:SF295">
    <property type="entry name" value="AZ2-RELATED"/>
    <property type="match status" value="1"/>
</dbReference>
<dbReference type="SUPFAM" id="SSF57667">
    <property type="entry name" value="beta-beta-alpha zinc fingers"/>
    <property type="match status" value="1"/>
</dbReference>
<dbReference type="GO" id="GO:0008270">
    <property type="term" value="F:zinc ion binding"/>
    <property type="evidence" value="ECO:0007669"/>
    <property type="project" value="UniProtKB-KW"/>
</dbReference>
<proteinExistence type="predicted"/>
<feature type="domain" description="C2H2-type" evidence="7">
    <location>
        <begin position="652"/>
        <end position="674"/>
    </location>
</feature>
<dbReference type="EMBL" id="GFDL01014925">
    <property type="protein sequence ID" value="JAV20120.1"/>
    <property type="molecule type" value="Transcribed_RNA"/>
</dbReference>
<dbReference type="AlphaFoldDB" id="A0A1Q3EXV5"/>
<keyword evidence="3 5" id="KW-0863">Zinc-finger</keyword>
<organism evidence="8">
    <name type="scientific">Culex tarsalis</name>
    <name type="common">Encephalitis mosquito</name>
    <dbReference type="NCBI Taxonomy" id="7177"/>
    <lineage>
        <taxon>Eukaryota</taxon>
        <taxon>Metazoa</taxon>
        <taxon>Ecdysozoa</taxon>
        <taxon>Arthropoda</taxon>
        <taxon>Hexapoda</taxon>
        <taxon>Insecta</taxon>
        <taxon>Pterygota</taxon>
        <taxon>Neoptera</taxon>
        <taxon>Endopterygota</taxon>
        <taxon>Diptera</taxon>
        <taxon>Nematocera</taxon>
        <taxon>Culicoidea</taxon>
        <taxon>Culicidae</taxon>
        <taxon>Culicinae</taxon>
        <taxon>Culicini</taxon>
        <taxon>Culex</taxon>
        <taxon>Culex</taxon>
    </lineage>
</organism>
<name>A0A1Q3EXV5_CULTA</name>
<dbReference type="GO" id="GO:0005634">
    <property type="term" value="C:nucleus"/>
    <property type="evidence" value="ECO:0007669"/>
    <property type="project" value="TreeGrafter"/>
</dbReference>
<evidence type="ECO:0000313" key="8">
    <source>
        <dbReference type="EMBL" id="JAV20120.1"/>
    </source>
</evidence>
<evidence type="ECO:0000256" key="2">
    <source>
        <dbReference type="ARBA" id="ARBA00022737"/>
    </source>
</evidence>
<dbReference type="GO" id="GO:0000981">
    <property type="term" value="F:DNA-binding transcription factor activity, RNA polymerase II-specific"/>
    <property type="evidence" value="ECO:0007669"/>
    <property type="project" value="TreeGrafter"/>
</dbReference>
<accession>A0A1Q3EXV5</accession>
<keyword evidence="2" id="KW-0677">Repeat</keyword>
<protein>
    <recommendedName>
        <fullName evidence="7">C2H2-type domain-containing protein</fullName>
    </recommendedName>
</protein>
<dbReference type="InterPro" id="IPR036236">
    <property type="entry name" value="Znf_C2H2_sf"/>
</dbReference>
<feature type="region of interest" description="Disordered" evidence="6">
    <location>
        <begin position="582"/>
        <end position="634"/>
    </location>
</feature>
<keyword evidence="1" id="KW-0479">Metal-binding</keyword>
<feature type="region of interest" description="Disordered" evidence="6">
    <location>
        <begin position="400"/>
        <end position="543"/>
    </location>
</feature>
<evidence type="ECO:0000259" key="7">
    <source>
        <dbReference type="PROSITE" id="PS50157"/>
    </source>
</evidence>
<feature type="compositionally biased region" description="Low complexity" evidence="6">
    <location>
        <begin position="612"/>
        <end position="631"/>
    </location>
</feature>
<evidence type="ECO:0000256" key="1">
    <source>
        <dbReference type="ARBA" id="ARBA00022723"/>
    </source>
</evidence>
<dbReference type="SMART" id="SM00355">
    <property type="entry name" value="ZnF_C2H2"/>
    <property type="match status" value="2"/>
</dbReference>
<evidence type="ECO:0000256" key="6">
    <source>
        <dbReference type="SAM" id="MobiDB-lite"/>
    </source>
</evidence>
<feature type="compositionally biased region" description="Low complexity" evidence="6">
    <location>
        <begin position="588"/>
        <end position="598"/>
    </location>
</feature>
<evidence type="ECO:0000256" key="3">
    <source>
        <dbReference type="ARBA" id="ARBA00022771"/>
    </source>
</evidence>
<evidence type="ECO:0000256" key="5">
    <source>
        <dbReference type="PROSITE-ProRule" id="PRU00042"/>
    </source>
</evidence>
<dbReference type="GO" id="GO:0000977">
    <property type="term" value="F:RNA polymerase II transcription regulatory region sequence-specific DNA binding"/>
    <property type="evidence" value="ECO:0007669"/>
    <property type="project" value="TreeGrafter"/>
</dbReference>
<sequence>MLPNSRLHPSSFVPPYQFATTDPPPLVYAPPAVFNGPFQIIEPGSDLYIETEPNFCLELMPEEGLDTSGGLFLSENGIPAEVLDDVFRLEEEVGVLGRGPVPEGVGLGQYEAQLVAEIERLFPDATASGTGVRKRASGNNSRLAEELTRKVSAGTLIPVVSGSPCYMNVFLKGGSLLQSNLAKSEPPPERGYQCVEMIDGTGTMFKAKYYAEQKTAVTTPARPSTPTARIMSLTKFSPMVTKATTPTRLPQLLKNITPAMASKIESLANGMNRNVTLTPVRTPSRNSLVSASSSTIVIKAPKRTIASGGNATFSDPFFPMPIIKQEPLDDPPQEDPLQIENTTQIHVPAIAPSVPSKQPRKQKLIKLSQNGEVVFNDTSNVVAARRQEVTNAGRERKFVPKVQAPPNNEFVPRAISEPKKHLQRTPTPIRPPKDSRSLKPLLPSPTPQSKTQHSNRPVIPTPPPKRTRYRVHMTQTQLPPQQQHRPGVSKRVPMSQTIESIEILDSSDEEDEEETTTAPESSEPEDCVATVGGGASATLPKLPGNTESIQCPYCCRIFRSSQAVLEHAQNCADASLFRQISKQKKQQQRSQGQSLLKGNCPATIATRRRSPEAPSSSSKTSKKTSSSAMTTKRSERLSIEILPSAFNINNLLQCQACQKSFRTEEHLEQHKRIHQAPIVCEFCKKKFYETPPPKHVCQEKKRSMKIERASRSR</sequence>
<evidence type="ECO:0000256" key="4">
    <source>
        <dbReference type="ARBA" id="ARBA00022833"/>
    </source>
</evidence>
<keyword evidence="4" id="KW-0862">Zinc</keyword>
<dbReference type="InterPro" id="IPR013087">
    <property type="entry name" value="Znf_C2H2_type"/>
</dbReference>
<reference evidence="8" key="1">
    <citation type="submission" date="2017-01" db="EMBL/GenBank/DDBJ databases">
        <title>A deep insight into the sialotranscriptome of adult male and female Cluex tarsalis mosquitoes.</title>
        <authorList>
            <person name="Ribeiro J.M."/>
            <person name="Moreira F."/>
            <person name="Bernard K.A."/>
            <person name="Calvo E."/>
        </authorList>
    </citation>
    <scope>NUCLEOTIDE SEQUENCE</scope>
    <source>
        <strain evidence="8">Kern County</strain>
        <tissue evidence="8">Salivary glands</tissue>
    </source>
</reference>
<dbReference type="PANTHER" id="PTHR24409">
    <property type="entry name" value="ZINC FINGER PROTEIN 142"/>
    <property type="match status" value="1"/>
</dbReference>
<dbReference type="PROSITE" id="PS50157">
    <property type="entry name" value="ZINC_FINGER_C2H2_2"/>
    <property type="match status" value="1"/>
</dbReference>
<feature type="compositionally biased region" description="Polar residues" evidence="6">
    <location>
        <begin position="473"/>
        <end position="484"/>
    </location>
</feature>
<feature type="compositionally biased region" description="Acidic residues" evidence="6">
    <location>
        <begin position="505"/>
        <end position="515"/>
    </location>
</feature>